<evidence type="ECO:0000256" key="1">
    <source>
        <dbReference type="ARBA" id="ARBA00004613"/>
    </source>
</evidence>
<dbReference type="Proteomes" id="UP000197269">
    <property type="component" value="Unassembled WGS sequence"/>
</dbReference>
<dbReference type="InterPro" id="IPR022045">
    <property type="entry name" value="TcdB_toxin_mid/N"/>
</dbReference>
<comment type="subcellular location">
    <subcellularLocation>
        <location evidence="1">Secreted</location>
    </subcellularLocation>
</comment>
<feature type="compositionally biased region" description="Polar residues" evidence="5">
    <location>
        <begin position="139"/>
        <end position="155"/>
    </location>
</feature>
<dbReference type="InterPro" id="IPR031325">
    <property type="entry name" value="RHS_repeat"/>
</dbReference>
<evidence type="ECO:0000259" key="7">
    <source>
        <dbReference type="Pfam" id="PF12256"/>
    </source>
</evidence>
<dbReference type="EMBL" id="MXPU01000019">
    <property type="protein sequence ID" value="OWO92013.1"/>
    <property type="molecule type" value="Genomic_DNA"/>
</dbReference>
<dbReference type="PANTHER" id="PTHR32305:SF17">
    <property type="entry name" value="TRNA NUCLEASE WAPA"/>
    <property type="match status" value="1"/>
</dbReference>
<dbReference type="Gene3D" id="2.180.10.10">
    <property type="entry name" value="RHS repeat-associated core"/>
    <property type="match status" value="2"/>
</dbReference>
<feature type="chain" id="PRO_5012128281" evidence="6">
    <location>
        <begin position="22"/>
        <end position="2055"/>
    </location>
</feature>
<proteinExistence type="predicted"/>
<evidence type="ECO:0000256" key="5">
    <source>
        <dbReference type="SAM" id="MobiDB-lite"/>
    </source>
</evidence>
<feature type="compositionally biased region" description="Low complexity" evidence="5">
    <location>
        <begin position="106"/>
        <end position="131"/>
    </location>
</feature>
<sequence length="2055" mass="220718">MRKFPSAVAAFAAAVSFSLFFAPSINQSVIGTAVAADADKTIGGGLGNGGSGLGGETQNVPPRSEAGADPTAVAPKPDKAVDRTGLGKAGVAPADDTAEDATKSEAPTTSVKAKAATSTATAVAAAAAVDPDAPPAGTSARSTTPIPEVSGSGTFNEEIGIETPAFHGIQPEIALQYVSSRKTKLGGLYQGWLGHGWGLKGFDVIERASIGQGLPAFNSSDIYLLNGEELVPCGTNTVSPSCSTGGTHATEVESNRRIARDSSSANEWIVTNPDGIRLTFKSLTAITSANPAPGALSDLYNSSRWLLTSVSDTNGNTVAYAYTCPDLFVCYPGTISYGNTVIRFRYEARPDQIIMANGHRFSYTKNRIKTIAVEVNGQLKVAYALSYNQAPFSNRSRLVQVERYGSDAVIASDGTISGPTHKPIRKMAYHNLSYSYDYAPNLTAPPTNGDPSKYETFTNVETFATTDMNLDARDELLINRATRRAIKEQDSSGFSYTYSWTMTVNSFGTDGRAVYPRSITRADYGSTVHLLAYPGRYFPSVKDIPYSSITASSSGYRTLNDVVGTAWDQSISDGRCSSSSYTAMCAALPSISSPSTDPFSQSQSFVADPDGNGVDQLFKFTSSFLGGSGGYIVGAADLLGNGRQGAVIGGASSITKVLNYTGSSWVNIRDASIDCRNRVCALADVNGDGATDLVQNTSFSNGKYSGLSIWLWTGRDYEAFIQNASFSGSPLLRDFDNDGMTDILVADGATQANPYRTTYAWGVWYEPSGARLVKSPLAISGSNISGDFNGDGLPDFLNSRTGVLLSISGTGNPNLLRSMTLETGATVSVDYKPSSALPGADMPLMHTVSRISANDGKGNVSNTDYAFSDALYSFDLRRFYTFGAMVKTLPPASGEAARPTIKTSYRRDRASYGRPWVVLRSDAKGNSLQITEDYSFQIDKKPYSFRNIATTTKLTEGGTTAYLRTERSFDAYGNVTEVRDRGRTVDAAGTENVNTAGDEKTTTFTFAPNTSAYIVSLPTSKTVRVGIDAASPIGSKEEYLYDDATAVATPPVKGNLTQKLASMSVGSTPRVSPTTYAYDAYGNRIAETDALGNRSEWDYDDTYHLYPVAERAPRYFANGTLTGDNRFVSSTTYDLVCGLPATKTDWNGIVETFTYDAYCRPYGYVNAGSGNYLNTRYENEGNPTTQAMVTYSPRTNGTGEVFSRTYYDGLGRPWEVETPGASATGPTRITDTVYDARGNVKQTSLVRFKGETPQWTVNSYDWQDRVIKTVNPDSSQKLYQYAAQSALVADVTRLPVSMTVMTDEENHPHRSYADADGNVIALQSQLGTAWVTENRSYDPLGRLLGVRDPKGAQWSYSYDLLGNRLTASDPDLGNWSYDYDDASRLIRQTDARGAVTTIAYDQMGRVLRKEVTEPGATAPTLLAQNSYDEPASTGQSHNVGMLTKAENANATVTYSRFYNGAGDKSITSATIDGVTSTTTVEHGPSGKTTAMSYSPTTVAVGETTSPWLYNDADLLSSIPGLIDSTSYEADGQTTSITYTNGVTTTFSYSPTRRWLNRLTTAKGTTVLMDNQYSRDKLGRIKTITGLTANDNWTYTYDDLSRLTGADNGGDNSLDETYSYDTNHNLLSRTRIGAYVYPTTATAVRPHAATQIGAKAIGYDANGNMISDGTRTLAWDGANRLSTVTQNGATVTLSYGPDGARVKKSWAFGTILYPEANVEIDRTTPGTDIYTLYPHPDAKIVVTAGSMVQEKFFLHRDHLASVRQVTDESGTQVEQTGYAAYGEATNTSFQTKKSYIGERFDPETGLMYLHARYYDPAFGRFISPDDWDPTKEGVGTNRYAYAENDPVNKSDPNGHISMGWGQLSKAISDFIGSLTGGGRATAGDDSPRGSYLGNGGSTSPSASITASGVKRSAEANEKGERNSKKGNGPNLRHDAGVAAAIQEARNDGYTILSEAQVKVTGNFLGTRNYDFLGRDSFGNIVGFEVKTSMSDTVKLDRSQVLKDISVMQFGGASKFGPVNSVAYKTMCDGCAPVDARSAVLRSLLSESKIPFDEIVK</sequence>
<organism evidence="9 10">
    <name type="scientific">Rhizobium esperanzae</name>
    <dbReference type="NCBI Taxonomy" id="1967781"/>
    <lineage>
        <taxon>Bacteria</taxon>
        <taxon>Pseudomonadati</taxon>
        <taxon>Pseudomonadota</taxon>
        <taxon>Alphaproteobacteria</taxon>
        <taxon>Hyphomicrobiales</taxon>
        <taxon>Rhizobiaceae</taxon>
        <taxon>Rhizobium/Agrobacterium group</taxon>
        <taxon>Rhizobium</taxon>
    </lineage>
</organism>
<comment type="caution">
    <text evidence="9">The sequence shown here is derived from an EMBL/GenBank/DDBJ whole genome shotgun (WGS) entry which is preliminary data.</text>
</comment>
<evidence type="ECO:0000313" key="10">
    <source>
        <dbReference type="Proteomes" id="UP000197269"/>
    </source>
</evidence>
<dbReference type="Pfam" id="PF25023">
    <property type="entry name" value="TEN_YD-shell"/>
    <property type="match status" value="1"/>
</dbReference>
<feature type="signal peptide" evidence="6">
    <location>
        <begin position="1"/>
        <end position="21"/>
    </location>
</feature>
<keyword evidence="3" id="KW-0677">Repeat</keyword>
<dbReference type="InterPro" id="IPR050708">
    <property type="entry name" value="T6SS_VgrG/RHS"/>
</dbReference>
<evidence type="ECO:0000256" key="6">
    <source>
        <dbReference type="SAM" id="SignalP"/>
    </source>
</evidence>
<dbReference type="InterPro" id="IPR003284">
    <property type="entry name" value="Sal_SpvB"/>
</dbReference>
<gene>
    <name evidence="9" type="ORF">B5E41_24030</name>
</gene>
<dbReference type="InterPro" id="IPR028994">
    <property type="entry name" value="Integrin_alpha_N"/>
</dbReference>
<dbReference type="InterPro" id="IPR006530">
    <property type="entry name" value="YD"/>
</dbReference>
<evidence type="ECO:0000259" key="8">
    <source>
        <dbReference type="Pfam" id="PF25023"/>
    </source>
</evidence>
<feature type="domain" description="Teneurin-like YD-shell" evidence="8">
    <location>
        <begin position="1532"/>
        <end position="1846"/>
    </location>
</feature>
<dbReference type="Pfam" id="PF03534">
    <property type="entry name" value="SpvB"/>
    <property type="match status" value="1"/>
</dbReference>
<dbReference type="PANTHER" id="PTHR32305">
    <property type="match status" value="1"/>
</dbReference>
<evidence type="ECO:0000256" key="4">
    <source>
        <dbReference type="ARBA" id="ARBA00023026"/>
    </source>
</evidence>
<feature type="region of interest" description="Disordered" evidence="5">
    <location>
        <begin position="47"/>
        <end position="155"/>
    </location>
</feature>
<evidence type="ECO:0000256" key="3">
    <source>
        <dbReference type="ARBA" id="ARBA00022737"/>
    </source>
</evidence>
<dbReference type="GO" id="GO:0005576">
    <property type="term" value="C:extracellular region"/>
    <property type="evidence" value="ECO:0007669"/>
    <property type="project" value="UniProtKB-SubCell"/>
</dbReference>
<feature type="compositionally biased region" description="Polar residues" evidence="5">
    <location>
        <begin position="1896"/>
        <end position="1905"/>
    </location>
</feature>
<dbReference type="Pfam" id="PF05593">
    <property type="entry name" value="RHS_repeat"/>
    <property type="match status" value="2"/>
</dbReference>
<name>A0A246DP51_9HYPH</name>
<dbReference type="Pfam" id="PF12256">
    <property type="entry name" value="TcdB_toxin_midN"/>
    <property type="match status" value="1"/>
</dbReference>
<dbReference type="SUPFAM" id="SSF69318">
    <property type="entry name" value="Integrin alpha N-terminal domain"/>
    <property type="match status" value="1"/>
</dbReference>
<feature type="domain" description="Insecticide toxin TcdB middle/N-terminal" evidence="7">
    <location>
        <begin position="786"/>
        <end position="908"/>
    </location>
</feature>
<evidence type="ECO:0000256" key="2">
    <source>
        <dbReference type="ARBA" id="ARBA00022525"/>
    </source>
</evidence>
<evidence type="ECO:0000313" key="9">
    <source>
        <dbReference type="EMBL" id="OWO92013.1"/>
    </source>
</evidence>
<dbReference type="GO" id="GO:0005737">
    <property type="term" value="C:cytoplasm"/>
    <property type="evidence" value="ECO:0007669"/>
    <property type="project" value="InterPro"/>
</dbReference>
<keyword evidence="6" id="KW-0732">Signal</keyword>
<keyword evidence="4" id="KW-0843">Virulence</keyword>
<dbReference type="NCBIfam" id="TIGR03696">
    <property type="entry name" value="Rhs_assc_core"/>
    <property type="match status" value="1"/>
</dbReference>
<accession>A0A246DP51</accession>
<protein>
    <submittedName>
        <fullName evidence="9">Uncharacterized protein</fullName>
    </submittedName>
</protein>
<dbReference type="InterPro" id="IPR056823">
    <property type="entry name" value="TEN-like_YD-shell"/>
</dbReference>
<dbReference type="InterPro" id="IPR022385">
    <property type="entry name" value="Rhs_assc_core"/>
</dbReference>
<feature type="compositionally biased region" description="Basic and acidic residues" evidence="5">
    <location>
        <begin position="1910"/>
        <end position="1922"/>
    </location>
</feature>
<dbReference type="NCBIfam" id="TIGR01643">
    <property type="entry name" value="YD_repeat_2x"/>
    <property type="match status" value="4"/>
</dbReference>
<dbReference type="RefSeq" id="WP_088396364.1">
    <property type="nucleotide sequence ID" value="NZ_MXPU01000019.1"/>
</dbReference>
<keyword evidence="2" id="KW-0964">Secreted</keyword>
<reference evidence="9 10" key="1">
    <citation type="submission" date="2017-03" db="EMBL/GenBank/DDBJ databases">
        <title>Genome of strain Rhizobium sp. CNPSo 668.</title>
        <authorList>
            <person name="Ribeiro R."/>
        </authorList>
    </citation>
    <scope>NUCLEOTIDE SEQUENCE [LARGE SCALE GENOMIC DNA]</scope>
    <source>
        <strain evidence="9 10">CNPSo 668</strain>
    </source>
</reference>
<feature type="region of interest" description="Disordered" evidence="5">
    <location>
        <begin position="1877"/>
        <end position="1931"/>
    </location>
</feature>